<dbReference type="GO" id="GO:0005829">
    <property type="term" value="C:cytosol"/>
    <property type="evidence" value="ECO:0007669"/>
    <property type="project" value="TreeGrafter"/>
</dbReference>
<evidence type="ECO:0000256" key="2">
    <source>
        <dbReference type="ARBA" id="ARBA00022643"/>
    </source>
</evidence>
<feature type="domain" description="NADPH-dependent FMN reductase-like" evidence="3">
    <location>
        <begin position="5"/>
        <end position="147"/>
    </location>
</feature>
<dbReference type="InterPro" id="IPR029039">
    <property type="entry name" value="Flavoprotein-like_sf"/>
</dbReference>
<comment type="cofactor">
    <cofactor evidence="1">
        <name>FMN</name>
        <dbReference type="ChEBI" id="CHEBI:58210"/>
    </cofactor>
</comment>
<dbReference type="Proteomes" id="UP000594059">
    <property type="component" value="Chromosome"/>
</dbReference>
<dbReference type="GO" id="GO:0016491">
    <property type="term" value="F:oxidoreductase activity"/>
    <property type="evidence" value="ECO:0007669"/>
    <property type="project" value="InterPro"/>
</dbReference>
<dbReference type="InterPro" id="IPR050712">
    <property type="entry name" value="NAD(P)H-dep_reductase"/>
</dbReference>
<accession>A0A7S6UEL5</accession>
<evidence type="ECO:0000259" key="3">
    <source>
        <dbReference type="Pfam" id="PF03358"/>
    </source>
</evidence>
<dbReference type="Pfam" id="PF03358">
    <property type="entry name" value="FMN_red"/>
    <property type="match status" value="1"/>
</dbReference>
<dbReference type="RefSeq" id="WP_193983882.1">
    <property type="nucleotide sequence ID" value="NZ_CP063656.1"/>
</dbReference>
<dbReference type="SUPFAM" id="SSF52218">
    <property type="entry name" value="Flavoproteins"/>
    <property type="match status" value="1"/>
</dbReference>
<dbReference type="InterPro" id="IPR005025">
    <property type="entry name" value="FMN_Rdtase-like_dom"/>
</dbReference>
<dbReference type="PANTHER" id="PTHR30543">
    <property type="entry name" value="CHROMATE REDUCTASE"/>
    <property type="match status" value="1"/>
</dbReference>
<dbReference type="PANTHER" id="PTHR30543:SF21">
    <property type="entry name" value="NAD(P)H-DEPENDENT FMN REDUCTASE LOT6"/>
    <property type="match status" value="1"/>
</dbReference>
<gene>
    <name evidence="4" type="ORF">INQ41_09275</name>
</gene>
<evidence type="ECO:0000313" key="5">
    <source>
        <dbReference type="Proteomes" id="UP000594059"/>
    </source>
</evidence>
<dbReference type="EMBL" id="CP063656">
    <property type="protein sequence ID" value="QOW18865.1"/>
    <property type="molecule type" value="Genomic_DNA"/>
</dbReference>
<dbReference type="GO" id="GO:0010181">
    <property type="term" value="F:FMN binding"/>
    <property type="evidence" value="ECO:0007669"/>
    <property type="project" value="TreeGrafter"/>
</dbReference>
<keyword evidence="5" id="KW-1185">Reference proteome</keyword>
<keyword evidence="2" id="KW-0288">FMN</keyword>
<name>A0A7S6UEL5_9GAMM</name>
<sequence>MKPQLHVVIASTRPGRVGPAVARWFSDFAARHNSFEVKLVDLADFKLPIYDEPRHPAMQQYEHAHTKAWSASVAAADAFVFVTPEYNFNPPPALVNALNYVYREWNYKACGFVSYGGVSGGMRAVQMAKQLVTTLKMMPMVEGVAVPMVGQSLDGEGAFVSNELIDHSAQQMLDELSKWTGALASLRPQEAKTADVGTTAPLVATPA</sequence>
<dbReference type="AlphaFoldDB" id="A0A7S6UEL5"/>
<protein>
    <submittedName>
        <fullName evidence="4">NAD(P)H-dependent oxidoreductase</fullName>
    </submittedName>
</protein>
<dbReference type="KEGG" id="lcic:INQ41_09275"/>
<dbReference type="Gene3D" id="3.40.50.360">
    <property type="match status" value="1"/>
</dbReference>
<proteinExistence type="predicted"/>
<evidence type="ECO:0000313" key="4">
    <source>
        <dbReference type="EMBL" id="QOW18865.1"/>
    </source>
</evidence>
<keyword evidence="2" id="KW-0285">Flavoprotein</keyword>
<organism evidence="4 5">
    <name type="scientific">Novilysobacter ciconiae</name>
    <dbReference type="NCBI Taxonomy" id="2781022"/>
    <lineage>
        <taxon>Bacteria</taxon>
        <taxon>Pseudomonadati</taxon>
        <taxon>Pseudomonadota</taxon>
        <taxon>Gammaproteobacteria</taxon>
        <taxon>Lysobacterales</taxon>
        <taxon>Lysobacteraceae</taxon>
        <taxon>Novilysobacter</taxon>
    </lineage>
</organism>
<reference evidence="4 5" key="1">
    <citation type="submission" date="2020-10" db="EMBL/GenBank/DDBJ databases">
        <title>complete genome sequencing of Lysobacter sp. H21R20.</title>
        <authorList>
            <person name="Bae J.-W."/>
            <person name="Lee S.-Y."/>
        </authorList>
    </citation>
    <scope>NUCLEOTIDE SEQUENCE [LARGE SCALE GENOMIC DNA]</scope>
    <source>
        <strain evidence="4 5">H21R20</strain>
    </source>
</reference>
<evidence type="ECO:0000256" key="1">
    <source>
        <dbReference type="ARBA" id="ARBA00001917"/>
    </source>
</evidence>